<keyword evidence="4 5" id="KW-0067">ATP-binding</keyword>
<evidence type="ECO:0000256" key="6">
    <source>
        <dbReference type="SAM" id="MobiDB-lite"/>
    </source>
</evidence>
<dbReference type="Pfam" id="PF07714">
    <property type="entry name" value="PK_Tyr_Ser-Thr"/>
    <property type="match status" value="1"/>
</dbReference>
<dbReference type="PANTHER" id="PTHR44329">
    <property type="entry name" value="SERINE/THREONINE-PROTEIN KINASE TNNI3K-RELATED"/>
    <property type="match status" value="1"/>
</dbReference>
<dbReference type="GO" id="GO:0004674">
    <property type="term" value="F:protein serine/threonine kinase activity"/>
    <property type="evidence" value="ECO:0007669"/>
    <property type="project" value="TreeGrafter"/>
</dbReference>
<dbReference type="OrthoDB" id="192449at2759"/>
<dbReference type="PANTHER" id="PTHR44329:SF288">
    <property type="entry name" value="MITOGEN-ACTIVATED PROTEIN KINASE KINASE KINASE 20"/>
    <property type="match status" value="1"/>
</dbReference>
<feature type="region of interest" description="Disordered" evidence="6">
    <location>
        <begin position="191"/>
        <end position="249"/>
    </location>
</feature>
<keyword evidence="9" id="KW-1185">Reference proteome</keyword>
<sequence length="405" mass="45613">MRMRRISTGSLSGVGARADLPTDLTIDRFSNIQTVGSGEYANVFKATWEDGADGNWIALKVLKKEHKGKESVYADFFAEEQVLSKLCGTQHIVEIKGAGLTEDDRPFMVLEMLKEKTLAGRYLREGSWKKRLQWALDLAEALAGLQSGIKTDGHMVFHRDLKPTNIGFENQTDSLKLLDFGLVCAVHKEKSKGEGEVEGEAEKEKEKEKPKEKGWFGGTGKEKEKPKEEEKPKEKEEEKDDKLDKRFASSKSPGGAFLYDLTGNTGSLRYMSPEVAWNKPYNEKSEVYSWAVVTWQIVERRVPFAMHSHVSMGKSVHAAPFARDAMTLELWPYGLDELIQKSWSHDMDARPSFPIIVKALRKIIEHEGAHGPENRTRAIFPVALSCFCGKPTYEDDNLVREMLGA</sequence>
<dbReference type="GO" id="GO:0005524">
    <property type="term" value="F:ATP binding"/>
    <property type="evidence" value="ECO:0007669"/>
    <property type="project" value="UniProtKB-UniRule"/>
</dbReference>
<dbReference type="AlphaFoldDB" id="A0A9W7KRT5"/>
<protein>
    <recommendedName>
        <fullName evidence="7">Protein kinase domain-containing protein</fullName>
    </recommendedName>
</protein>
<dbReference type="PROSITE" id="PS50011">
    <property type="entry name" value="PROTEIN_KINASE_DOM"/>
    <property type="match status" value="1"/>
</dbReference>
<evidence type="ECO:0000256" key="4">
    <source>
        <dbReference type="ARBA" id="ARBA00022840"/>
    </source>
</evidence>
<dbReference type="InterPro" id="IPR051681">
    <property type="entry name" value="Ser/Thr_Kinases-Pseudokinases"/>
</dbReference>
<feature type="binding site" evidence="5">
    <location>
        <position position="60"/>
    </location>
    <ligand>
        <name>ATP</name>
        <dbReference type="ChEBI" id="CHEBI:30616"/>
    </ligand>
</feature>
<evidence type="ECO:0000256" key="5">
    <source>
        <dbReference type="PROSITE-ProRule" id="PRU10141"/>
    </source>
</evidence>
<keyword evidence="3" id="KW-0418">Kinase</keyword>
<evidence type="ECO:0000256" key="1">
    <source>
        <dbReference type="ARBA" id="ARBA00022679"/>
    </source>
</evidence>
<dbReference type="PIRSF" id="PIRSF000654">
    <property type="entry name" value="Integrin-linked_kinase"/>
    <property type="match status" value="1"/>
</dbReference>
<dbReference type="InterPro" id="IPR011009">
    <property type="entry name" value="Kinase-like_dom_sf"/>
</dbReference>
<keyword evidence="1" id="KW-0808">Transferase</keyword>
<feature type="compositionally biased region" description="Basic and acidic residues" evidence="6">
    <location>
        <begin position="191"/>
        <end position="247"/>
    </location>
</feature>
<proteinExistence type="predicted"/>
<organism evidence="8 9">
    <name type="scientific">Triparma laevis f. longispina</name>
    <dbReference type="NCBI Taxonomy" id="1714387"/>
    <lineage>
        <taxon>Eukaryota</taxon>
        <taxon>Sar</taxon>
        <taxon>Stramenopiles</taxon>
        <taxon>Ochrophyta</taxon>
        <taxon>Bolidophyceae</taxon>
        <taxon>Parmales</taxon>
        <taxon>Triparmaceae</taxon>
        <taxon>Triparma</taxon>
    </lineage>
</organism>
<comment type="caution">
    <text evidence="8">The sequence shown here is derived from an EMBL/GenBank/DDBJ whole genome shotgun (WGS) entry which is preliminary data.</text>
</comment>
<accession>A0A9W7KRT5</accession>
<dbReference type="SMART" id="SM00220">
    <property type="entry name" value="S_TKc"/>
    <property type="match status" value="1"/>
</dbReference>
<name>A0A9W7KRT5_9STRA</name>
<dbReference type="InterPro" id="IPR001245">
    <property type="entry name" value="Ser-Thr/Tyr_kinase_cat_dom"/>
</dbReference>
<dbReference type="PROSITE" id="PS00107">
    <property type="entry name" value="PROTEIN_KINASE_ATP"/>
    <property type="match status" value="1"/>
</dbReference>
<dbReference type="InterPro" id="IPR000719">
    <property type="entry name" value="Prot_kinase_dom"/>
</dbReference>
<dbReference type="EMBL" id="BRXW01000137">
    <property type="protein sequence ID" value="GMI09378.1"/>
    <property type="molecule type" value="Genomic_DNA"/>
</dbReference>
<dbReference type="Gene3D" id="1.10.510.10">
    <property type="entry name" value="Transferase(Phosphotransferase) domain 1"/>
    <property type="match status" value="2"/>
</dbReference>
<keyword evidence="2 5" id="KW-0547">Nucleotide-binding</keyword>
<evidence type="ECO:0000313" key="8">
    <source>
        <dbReference type="EMBL" id="GMI09378.1"/>
    </source>
</evidence>
<gene>
    <name evidence="8" type="ORF">TrLO_g6819</name>
</gene>
<feature type="domain" description="Protein kinase" evidence="7">
    <location>
        <begin position="29"/>
        <end position="364"/>
    </location>
</feature>
<evidence type="ECO:0000313" key="9">
    <source>
        <dbReference type="Proteomes" id="UP001165122"/>
    </source>
</evidence>
<dbReference type="SUPFAM" id="SSF56112">
    <property type="entry name" value="Protein kinase-like (PK-like)"/>
    <property type="match status" value="1"/>
</dbReference>
<reference evidence="9" key="1">
    <citation type="journal article" date="2023" name="Commun. Biol.">
        <title>Genome analysis of Parmales, the sister group of diatoms, reveals the evolutionary specialization of diatoms from phago-mixotrophs to photoautotrophs.</title>
        <authorList>
            <person name="Ban H."/>
            <person name="Sato S."/>
            <person name="Yoshikawa S."/>
            <person name="Yamada K."/>
            <person name="Nakamura Y."/>
            <person name="Ichinomiya M."/>
            <person name="Sato N."/>
            <person name="Blanc-Mathieu R."/>
            <person name="Endo H."/>
            <person name="Kuwata A."/>
            <person name="Ogata H."/>
        </authorList>
    </citation>
    <scope>NUCLEOTIDE SEQUENCE [LARGE SCALE GENOMIC DNA]</scope>
    <source>
        <strain evidence="9">NIES 3700</strain>
    </source>
</reference>
<evidence type="ECO:0000256" key="3">
    <source>
        <dbReference type="ARBA" id="ARBA00022777"/>
    </source>
</evidence>
<dbReference type="Pfam" id="PF00069">
    <property type="entry name" value="Pkinase"/>
    <property type="match status" value="1"/>
</dbReference>
<evidence type="ECO:0000259" key="7">
    <source>
        <dbReference type="PROSITE" id="PS50011"/>
    </source>
</evidence>
<dbReference type="InterPro" id="IPR017441">
    <property type="entry name" value="Protein_kinase_ATP_BS"/>
</dbReference>
<dbReference type="Proteomes" id="UP001165122">
    <property type="component" value="Unassembled WGS sequence"/>
</dbReference>
<evidence type="ECO:0000256" key="2">
    <source>
        <dbReference type="ARBA" id="ARBA00022741"/>
    </source>
</evidence>